<reference evidence="3" key="1">
    <citation type="submission" date="2012-06" db="EMBL/GenBank/DDBJ databases">
        <title>The genome sequence of Coniosporium apollinis CBS 100218.</title>
        <authorList>
            <consortium name="The Broad Institute Genome Sequencing Platform"/>
            <person name="Cuomo C."/>
            <person name="Gorbushina A."/>
            <person name="Noack S."/>
            <person name="Walker B."/>
            <person name="Young S.K."/>
            <person name="Zeng Q."/>
            <person name="Gargeya S."/>
            <person name="Fitzgerald M."/>
            <person name="Haas B."/>
            <person name="Abouelleil A."/>
            <person name="Alvarado L."/>
            <person name="Arachchi H.M."/>
            <person name="Berlin A.M."/>
            <person name="Chapman S.B."/>
            <person name="Goldberg J."/>
            <person name="Griggs A."/>
            <person name="Gujja S."/>
            <person name="Hansen M."/>
            <person name="Howarth C."/>
            <person name="Imamovic A."/>
            <person name="Larimer J."/>
            <person name="McCowan C."/>
            <person name="Montmayeur A."/>
            <person name="Murphy C."/>
            <person name="Neiman D."/>
            <person name="Pearson M."/>
            <person name="Priest M."/>
            <person name="Roberts A."/>
            <person name="Saif S."/>
            <person name="Shea T."/>
            <person name="Sisk P."/>
            <person name="Sykes S."/>
            <person name="Wortman J."/>
            <person name="Nusbaum C."/>
            <person name="Birren B."/>
        </authorList>
    </citation>
    <scope>NUCLEOTIDE SEQUENCE [LARGE SCALE GENOMIC DNA]</scope>
    <source>
        <strain evidence="3">CBS 100218</strain>
    </source>
</reference>
<keyword evidence="3" id="KW-1185">Reference proteome</keyword>
<dbReference type="PANTHER" id="PTHR37948:SF1">
    <property type="entry name" value="BLL5189 PROTEIN"/>
    <property type="match status" value="1"/>
</dbReference>
<organism evidence="2 3">
    <name type="scientific">Coniosporium apollinis (strain CBS 100218)</name>
    <name type="common">Rock-inhabiting black yeast</name>
    <dbReference type="NCBI Taxonomy" id="1168221"/>
    <lineage>
        <taxon>Eukaryota</taxon>
        <taxon>Fungi</taxon>
        <taxon>Dikarya</taxon>
        <taxon>Ascomycota</taxon>
        <taxon>Pezizomycotina</taxon>
        <taxon>Dothideomycetes</taxon>
        <taxon>Dothideomycetes incertae sedis</taxon>
        <taxon>Coniosporium</taxon>
    </lineage>
</organism>
<protein>
    <recommendedName>
        <fullName evidence="4">Vegetatible incompatibility protein HET-E-1</fullName>
    </recommendedName>
</protein>
<dbReference type="OrthoDB" id="4850at2759"/>
<dbReference type="RefSeq" id="XP_007784737.1">
    <property type="nucleotide sequence ID" value="XM_007786547.1"/>
</dbReference>
<accession>R7Z5F1</accession>
<dbReference type="AlphaFoldDB" id="R7Z5F1"/>
<evidence type="ECO:0000256" key="1">
    <source>
        <dbReference type="SAM" id="MobiDB-lite"/>
    </source>
</evidence>
<dbReference type="Proteomes" id="UP000016924">
    <property type="component" value="Unassembled WGS sequence"/>
</dbReference>
<dbReference type="PANTHER" id="PTHR37948">
    <property type="entry name" value="ZGC:113208"/>
    <property type="match status" value="1"/>
</dbReference>
<dbReference type="EMBL" id="JH767613">
    <property type="protein sequence ID" value="EON69420.1"/>
    <property type="molecule type" value="Genomic_DNA"/>
</dbReference>
<sequence length="333" mass="37758">MNSYEARRLENIKRNQALVQQLGIETAPKTSTKVDQPPSKRRKLSPRAAPLPTRTSTRIAAATTKPTYNEDAPPSPTSSGQKTRSQRKATPQIALTTSSDAEAAASADESSSNHAADDIDALRARWTSWTPTGPPPTRDENGTFHFENYPDFLPNKSPEEMLREGSFGGSYFRPLHSAALGLTIQDDWRELPSSWTAELDVATYLTSETYRPDVNKYRVSAGQPIEAWEAAGWINPAHDIRGWFQWYVRFFQGRRCEDDERQVGRWARCVGESGRWRRTLLKKYVALGIRSVADEGEESGESKEVSPVVHQTCHHWAWEVRQDVLDRWWEEGR</sequence>
<proteinExistence type="predicted"/>
<evidence type="ECO:0000313" key="3">
    <source>
        <dbReference type="Proteomes" id="UP000016924"/>
    </source>
</evidence>
<gene>
    <name evidence="2" type="ORF">W97_08680</name>
</gene>
<dbReference type="GeneID" id="19905991"/>
<feature type="region of interest" description="Disordered" evidence="1">
    <location>
        <begin position="97"/>
        <end position="116"/>
    </location>
</feature>
<feature type="compositionally biased region" description="Low complexity" evidence="1">
    <location>
        <begin position="98"/>
        <end position="114"/>
    </location>
</feature>
<feature type="region of interest" description="Disordered" evidence="1">
    <location>
        <begin position="21"/>
        <end position="92"/>
    </location>
</feature>
<dbReference type="HOGENOM" id="CLU_050444_0_0_1"/>
<dbReference type="eggNOG" id="ENOG502RZV2">
    <property type="taxonomic scope" value="Eukaryota"/>
</dbReference>
<dbReference type="STRING" id="1168221.R7Z5F1"/>
<feature type="compositionally biased region" description="Low complexity" evidence="1">
    <location>
        <begin position="53"/>
        <end position="64"/>
    </location>
</feature>
<evidence type="ECO:0008006" key="4">
    <source>
        <dbReference type="Google" id="ProtNLM"/>
    </source>
</evidence>
<evidence type="ECO:0000313" key="2">
    <source>
        <dbReference type="EMBL" id="EON69420.1"/>
    </source>
</evidence>
<dbReference type="OMA" id="AGWIAHE"/>
<name>R7Z5F1_CONA1</name>